<dbReference type="Proteomes" id="UP000582090">
    <property type="component" value="Unassembled WGS sequence"/>
</dbReference>
<keyword evidence="3" id="KW-1185">Reference proteome</keyword>
<dbReference type="RefSeq" id="WP_183898685.1">
    <property type="nucleotide sequence ID" value="NZ_JACIDW010000001.1"/>
</dbReference>
<comment type="caution">
    <text evidence="2">The sequence shown here is derived from an EMBL/GenBank/DDBJ whole genome shotgun (WGS) entry which is preliminary data.</text>
</comment>
<dbReference type="EMBL" id="JACIDW010000001">
    <property type="protein sequence ID" value="MBB3962993.1"/>
    <property type="molecule type" value="Genomic_DNA"/>
</dbReference>
<reference evidence="2 3" key="1">
    <citation type="submission" date="2020-08" db="EMBL/GenBank/DDBJ databases">
        <title>Genomic Encyclopedia of Type Strains, Phase IV (KMG-IV): sequencing the most valuable type-strain genomes for metagenomic binning, comparative biology and taxonomic classification.</title>
        <authorList>
            <person name="Goeker M."/>
        </authorList>
    </citation>
    <scope>NUCLEOTIDE SEQUENCE [LARGE SCALE GENOMIC DNA]</scope>
    <source>
        <strain evidence="2 3">DSM 26575</strain>
    </source>
</reference>
<evidence type="ECO:0000313" key="2">
    <source>
        <dbReference type="EMBL" id="MBB3962993.1"/>
    </source>
</evidence>
<feature type="signal peptide" evidence="1">
    <location>
        <begin position="1"/>
        <end position="30"/>
    </location>
</feature>
<accession>A0A7W6G8Y1</accession>
<proteinExistence type="predicted"/>
<sequence length="81" mass="8573">MDTVARLTFAISSAVGACILAASVASVVMADPSQTTVMPKQDLWTSQPVRVDPLAQNYERLPPAYSTYAIEAAAGFPQASR</sequence>
<evidence type="ECO:0000256" key="1">
    <source>
        <dbReference type="SAM" id="SignalP"/>
    </source>
</evidence>
<organism evidence="2 3">
    <name type="scientific">Rhizobium metallidurans</name>
    <dbReference type="NCBI Taxonomy" id="1265931"/>
    <lineage>
        <taxon>Bacteria</taxon>
        <taxon>Pseudomonadati</taxon>
        <taxon>Pseudomonadota</taxon>
        <taxon>Alphaproteobacteria</taxon>
        <taxon>Hyphomicrobiales</taxon>
        <taxon>Rhizobiaceae</taxon>
        <taxon>Rhizobium/Agrobacterium group</taxon>
        <taxon>Rhizobium</taxon>
    </lineage>
</organism>
<dbReference type="AlphaFoldDB" id="A0A7W6G8Y1"/>
<evidence type="ECO:0008006" key="4">
    <source>
        <dbReference type="Google" id="ProtNLM"/>
    </source>
</evidence>
<gene>
    <name evidence="2" type="ORF">GGQ67_000611</name>
</gene>
<protein>
    <recommendedName>
        <fullName evidence="4">BA14K family protein</fullName>
    </recommendedName>
</protein>
<feature type="chain" id="PRO_5031439569" description="BA14K family protein" evidence="1">
    <location>
        <begin position="31"/>
        <end position="81"/>
    </location>
</feature>
<name>A0A7W6G8Y1_9HYPH</name>
<keyword evidence="1" id="KW-0732">Signal</keyword>
<evidence type="ECO:0000313" key="3">
    <source>
        <dbReference type="Proteomes" id="UP000582090"/>
    </source>
</evidence>
<dbReference type="PROSITE" id="PS51257">
    <property type="entry name" value="PROKAR_LIPOPROTEIN"/>
    <property type="match status" value="1"/>
</dbReference>